<keyword evidence="1" id="KW-0479">Metal-binding</keyword>
<keyword evidence="7" id="KW-1185">Reference proteome</keyword>
<feature type="compositionally biased region" description="Basic and acidic residues" evidence="4">
    <location>
        <begin position="160"/>
        <end position="170"/>
    </location>
</feature>
<evidence type="ECO:0000313" key="6">
    <source>
        <dbReference type="EMBL" id="KAH0538674.1"/>
    </source>
</evidence>
<dbReference type="PANTHER" id="PTHR12197:SF273">
    <property type="entry name" value="MYND-TYPE ZINC FINGER PROTEIN SAMB"/>
    <property type="match status" value="1"/>
</dbReference>
<evidence type="ECO:0000259" key="5">
    <source>
        <dbReference type="PROSITE" id="PS50280"/>
    </source>
</evidence>
<reference evidence="6" key="1">
    <citation type="submission" date="2021-03" db="EMBL/GenBank/DDBJ databases">
        <title>Comparative genomics and phylogenomic investigation of the class Geoglossomycetes provide insights into ecological specialization and systematics.</title>
        <authorList>
            <person name="Melie T."/>
            <person name="Pirro S."/>
            <person name="Miller A.N."/>
            <person name="Quandt A."/>
        </authorList>
    </citation>
    <scope>NUCLEOTIDE SEQUENCE</scope>
    <source>
        <strain evidence="6">GBOQ0MN5Z8</strain>
    </source>
</reference>
<dbReference type="OrthoDB" id="438641at2759"/>
<proteinExistence type="predicted"/>
<dbReference type="Gene3D" id="2.170.270.10">
    <property type="entry name" value="SET domain"/>
    <property type="match status" value="1"/>
</dbReference>
<feature type="domain" description="SET" evidence="5">
    <location>
        <begin position="222"/>
        <end position="530"/>
    </location>
</feature>
<dbReference type="InterPro" id="IPR001214">
    <property type="entry name" value="SET_dom"/>
</dbReference>
<evidence type="ECO:0000256" key="1">
    <source>
        <dbReference type="ARBA" id="ARBA00022723"/>
    </source>
</evidence>
<gene>
    <name evidence="6" type="ORF">FGG08_004749</name>
</gene>
<dbReference type="Proteomes" id="UP000698800">
    <property type="component" value="Unassembled WGS sequence"/>
</dbReference>
<name>A0A9P8I8K6_9PEZI</name>
<dbReference type="InterPro" id="IPR050869">
    <property type="entry name" value="H3K4_H4K5_MeTrfase"/>
</dbReference>
<dbReference type="InterPro" id="IPR002893">
    <property type="entry name" value="Znf_MYND"/>
</dbReference>
<protein>
    <recommendedName>
        <fullName evidence="5">SET domain-containing protein</fullName>
    </recommendedName>
</protein>
<evidence type="ECO:0000256" key="4">
    <source>
        <dbReference type="SAM" id="MobiDB-lite"/>
    </source>
</evidence>
<dbReference type="PROSITE" id="PS01360">
    <property type="entry name" value="ZF_MYND_1"/>
    <property type="match status" value="1"/>
</dbReference>
<sequence>MPQSPHIWLAERNRLTDLLYESPYDLILYLDRARVYTRLGYPDLAAGDAYRALLLADEVRDETGEYHEEAALALSDHCDTDPGICGNGDATTDERLEQLLNEGTLKCYRVLSSNLSRCGCLKSAWDFCKRGLALFAEDTELSEERERILSCGKRLLREQSSDGGHVSRDDGDGDEGGDVHPNDLPDQGFARREVYPWNAYEPDRFSPESLDFLNKEMAKVAPKCEVKATFLPSLQDITTTDEEPSAPLPPRRQLGVFAKEDLEPGEIILRETSLLTVNNRLHDSFCDACSTRLPDISIAESPIAACPDCDDTFFCNAECLRRALESYHPAVCGRDVEAVGREVERKETTDALYLLLLGRAIAMAETKGCHPLELREVKYIWGDFVEGGGMPSVAADDSGDDAAAEEREGAFYASLPHTLPFTFPLNILLPLHLLLKMSLDPYTALRHHEPWIHNTLLSKFRGTASARLSSHDGTPEVSAVHPLWCLANHDCDPNVRWEWGGEIRFWVRERRVGGREGGVGKGEEVFGHYCDVGLGVKERRGWAVGSLGGLCMCERCKREEAEEARRELMG</sequence>
<organism evidence="6 7">
    <name type="scientific">Glutinoglossum americanum</name>
    <dbReference type="NCBI Taxonomy" id="1670608"/>
    <lineage>
        <taxon>Eukaryota</taxon>
        <taxon>Fungi</taxon>
        <taxon>Dikarya</taxon>
        <taxon>Ascomycota</taxon>
        <taxon>Pezizomycotina</taxon>
        <taxon>Geoglossomycetes</taxon>
        <taxon>Geoglossales</taxon>
        <taxon>Geoglossaceae</taxon>
        <taxon>Glutinoglossum</taxon>
    </lineage>
</organism>
<evidence type="ECO:0000256" key="3">
    <source>
        <dbReference type="ARBA" id="ARBA00022833"/>
    </source>
</evidence>
<feature type="region of interest" description="Disordered" evidence="4">
    <location>
        <begin position="160"/>
        <end position="188"/>
    </location>
</feature>
<keyword evidence="3" id="KW-0862">Zinc</keyword>
<dbReference type="PANTHER" id="PTHR12197">
    <property type="entry name" value="HISTONE-LYSINE N-METHYLTRANSFERASE SMYD"/>
    <property type="match status" value="1"/>
</dbReference>
<dbReference type="EMBL" id="JAGHQL010000100">
    <property type="protein sequence ID" value="KAH0538674.1"/>
    <property type="molecule type" value="Genomic_DNA"/>
</dbReference>
<dbReference type="SUPFAM" id="SSF82199">
    <property type="entry name" value="SET domain"/>
    <property type="match status" value="1"/>
</dbReference>
<evidence type="ECO:0000313" key="7">
    <source>
        <dbReference type="Proteomes" id="UP000698800"/>
    </source>
</evidence>
<evidence type="ECO:0000256" key="2">
    <source>
        <dbReference type="ARBA" id="ARBA00022771"/>
    </source>
</evidence>
<keyword evidence="2" id="KW-0863">Zinc-finger</keyword>
<dbReference type="GO" id="GO:0005634">
    <property type="term" value="C:nucleus"/>
    <property type="evidence" value="ECO:0007669"/>
    <property type="project" value="TreeGrafter"/>
</dbReference>
<comment type="caution">
    <text evidence="6">The sequence shown here is derived from an EMBL/GenBank/DDBJ whole genome shotgun (WGS) entry which is preliminary data.</text>
</comment>
<dbReference type="GO" id="GO:0008270">
    <property type="term" value="F:zinc ion binding"/>
    <property type="evidence" value="ECO:0007669"/>
    <property type="project" value="UniProtKB-KW"/>
</dbReference>
<feature type="compositionally biased region" description="Basic and acidic residues" evidence="4">
    <location>
        <begin position="177"/>
        <end position="188"/>
    </location>
</feature>
<dbReference type="InterPro" id="IPR046341">
    <property type="entry name" value="SET_dom_sf"/>
</dbReference>
<accession>A0A9P8I8K6</accession>
<dbReference type="PROSITE" id="PS50280">
    <property type="entry name" value="SET"/>
    <property type="match status" value="1"/>
</dbReference>
<dbReference type="AlphaFoldDB" id="A0A9P8I8K6"/>